<dbReference type="GO" id="GO:0005762">
    <property type="term" value="C:mitochondrial large ribosomal subunit"/>
    <property type="evidence" value="ECO:0007669"/>
    <property type="project" value="TreeGrafter"/>
</dbReference>
<feature type="compositionally biased region" description="Basic residues" evidence="9">
    <location>
        <begin position="403"/>
        <end position="413"/>
    </location>
</feature>
<evidence type="ECO:0000256" key="8">
    <source>
        <dbReference type="ARBA" id="ARBA00069872"/>
    </source>
</evidence>
<keyword evidence="5" id="KW-0689">Ribosomal protein</keyword>
<dbReference type="eggNOG" id="KOG0438">
    <property type="taxonomic scope" value="Eukaryota"/>
</dbReference>
<dbReference type="Gene3D" id="4.10.950.10">
    <property type="entry name" value="Ribosomal protein L2, domain 3"/>
    <property type="match status" value="1"/>
</dbReference>
<protein>
    <recommendedName>
        <fullName evidence="8">Large ribosomal subunit protein uL2m</fullName>
    </recommendedName>
</protein>
<dbReference type="GeneID" id="9682009"/>
<dbReference type="SUPFAM" id="SSF50104">
    <property type="entry name" value="Translation proteins SH3-like domain"/>
    <property type="match status" value="1"/>
</dbReference>
<dbReference type="PANTHER" id="PTHR13691:SF72">
    <property type="entry name" value="EXPRESSED PROTEIN"/>
    <property type="match status" value="1"/>
</dbReference>
<dbReference type="InterPro" id="IPR022671">
    <property type="entry name" value="Ribosomal_uL2_CS"/>
</dbReference>
<dbReference type="GO" id="GO:0003735">
    <property type="term" value="F:structural constituent of ribosome"/>
    <property type="evidence" value="ECO:0007669"/>
    <property type="project" value="InterPro"/>
</dbReference>
<reference evidence="12 13" key="1">
    <citation type="journal article" date="2009" name="Science">
        <title>Green evolution and dynamic adaptations revealed by genomes of the marine picoeukaryotes Micromonas.</title>
        <authorList>
            <person name="Worden A.Z."/>
            <person name="Lee J.H."/>
            <person name="Mock T."/>
            <person name="Rouze P."/>
            <person name="Simmons M.P."/>
            <person name="Aerts A.L."/>
            <person name="Allen A.E."/>
            <person name="Cuvelier M.L."/>
            <person name="Derelle E."/>
            <person name="Everett M.V."/>
            <person name="Foulon E."/>
            <person name="Grimwood J."/>
            <person name="Gundlach H."/>
            <person name="Henrissat B."/>
            <person name="Napoli C."/>
            <person name="McDonald S.M."/>
            <person name="Parker M.S."/>
            <person name="Rombauts S."/>
            <person name="Salamov A."/>
            <person name="Von Dassow P."/>
            <person name="Badger J.H."/>
            <person name="Coutinho P.M."/>
            <person name="Demir E."/>
            <person name="Dubchak I."/>
            <person name="Gentemann C."/>
            <person name="Eikrem W."/>
            <person name="Gready J.E."/>
            <person name="John U."/>
            <person name="Lanier W."/>
            <person name="Lindquist E.A."/>
            <person name="Lucas S."/>
            <person name="Mayer K.F."/>
            <person name="Moreau H."/>
            <person name="Not F."/>
            <person name="Otillar R."/>
            <person name="Panaud O."/>
            <person name="Pangilinan J."/>
            <person name="Paulsen I."/>
            <person name="Piegu B."/>
            <person name="Poliakov A."/>
            <person name="Robbens S."/>
            <person name="Schmutz J."/>
            <person name="Toulza E."/>
            <person name="Wyss T."/>
            <person name="Zelensky A."/>
            <person name="Zhou K."/>
            <person name="Armbrust E.V."/>
            <person name="Bhattacharya D."/>
            <person name="Goodenough U.W."/>
            <person name="Van de Peer Y."/>
            <person name="Grigoriev I.V."/>
        </authorList>
    </citation>
    <scope>NUCLEOTIDE SEQUENCE [LARGE SCALE GENOMIC DNA]</scope>
    <source>
        <strain evidence="12 13">CCMP1545</strain>
    </source>
</reference>
<organism evidence="13">
    <name type="scientific">Micromonas pusilla (strain CCMP1545)</name>
    <name type="common">Picoplanktonic green alga</name>
    <dbReference type="NCBI Taxonomy" id="564608"/>
    <lineage>
        <taxon>Eukaryota</taxon>
        <taxon>Viridiplantae</taxon>
        <taxon>Chlorophyta</taxon>
        <taxon>Mamiellophyceae</taxon>
        <taxon>Mamiellales</taxon>
        <taxon>Mamiellaceae</taxon>
        <taxon>Micromonas</taxon>
    </lineage>
</organism>
<dbReference type="AlphaFoldDB" id="C1ML81"/>
<gene>
    <name evidence="12" type="ORF">MICPUCDRAFT_31769</name>
</gene>
<dbReference type="GO" id="GO:0016740">
    <property type="term" value="F:transferase activity"/>
    <property type="evidence" value="ECO:0007669"/>
    <property type="project" value="InterPro"/>
</dbReference>
<keyword evidence="7" id="KW-0687">Ribonucleoprotein</keyword>
<dbReference type="FunFam" id="2.30.30.30:FF:000001">
    <property type="entry name" value="50S ribosomal protein L2"/>
    <property type="match status" value="1"/>
</dbReference>
<dbReference type="SMART" id="SM01383">
    <property type="entry name" value="Ribosomal_L2"/>
    <property type="match status" value="1"/>
</dbReference>
<dbReference type="InterPro" id="IPR014722">
    <property type="entry name" value="Rib_uL2_dom2"/>
</dbReference>
<dbReference type="InterPro" id="IPR005880">
    <property type="entry name" value="Ribosomal_uL2_bac/org-type"/>
</dbReference>
<evidence type="ECO:0000313" key="12">
    <source>
        <dbReference type="EMBL" id="EEH59504.1"/>
    </source>
</evidence>
<dbReference type="Pfam" id="PF03947">
    <property type="entry name" value="Ribosomal_L2_C"/>
    <property type="match status" value="1"/>
</dbReference>
<dbReference type="GO" id="GO:0003723">
    <property type="term" value="F:RNA binding"/>
    <property type="evidence" value="ECO:0007669"/>
    <property type="project" value="InterPro"/>
</dbReference>
<evidence type="ECO:0000256" key="7">
    <source>
        <dbReference type="ARBA" id="ARBA00023274"/>
    </source>
</evidence>
<dbReference type="Gene3D" id="2.40.50.140">
    <property type="entry name" value="Nucleic acid-binding proteins"/>
    <property type="match status" value="1"/>
</dbReference>
<evidence type="ECO:0000256" key="9">
    <source>
        <dbReference type="SAM" id="MobiDB-lite"/>
    </source>
</evidence>
<feature type="domain" description="Large ribosomal subunit protein uL2 C-terminal" evidence="10">
    <location>
        <begin position="257"/>
        <end position="386"/>
    </location>
</feature>
<dbReference type="SMART" id="SM01382">
    <property type="entry name" value="Ribosomal_L2_C"/>
    <property type="match status" value="1"/>
</dbReference>
<dbReference type="GO" id="GO:0009536">
    <property type="term" value="C:plastid"/>
    <property type="evidence" value="ECO:0007669"/>
    <property type="project" value="UniProtKB-SubCell"/>
</dbReference>
<evidence type="ECO:0000313" key="13">
    <source>
        <dbReference type="Proteomes" id="UP000001876"/>
    </source>
</evidence>
<evidence type="ECO:0000256" key="4">
    <source>
        <dbReference type="ARBA" id="ARBA00011838"/>
    </source>
</evidence>
<dbReference type="InterPro" id="IPR008991">
    <property type="entry name" value="Translation_prot_SH3-like_sf"/>
</dbReference>
<dbReference type="KEGG" id="mpp:MICPUCDRAFT_31769"/>
<dbReference type="GO" id="GO:0032543">
    <property type="term" value="P:mitochondrial translation"/>
    <property type="evidence" value="ECO:0007669"/>
    <property type="project" value="TreeGrafter"/>
</dbReference>
<dbReference type="Gene3D" id="2.30.30.30">
    <property type="match status" value="1"/>
</dbReference>
<evidence type="ECO:0000256" key="5">
    <source>
        <dbReference type="ARBA" id="ARBA00022980"/>
    </source>
</evidence>
<dbReference type="PANTHER" id="PTHR13691">
    <property type="entry name" value="RIBOSOMAL PROTEIN L2"/>
    <property type="match status" value="1"/>
</dbReference>
<dbReference type="Pfam" id="PF00181">
    <property type="entry name" value="Ribosomal_L2_N"/>
    <property type="match status" value="1"/>
</dbReference>
<comment type="subcellular location">
    <subcellularLocation>
        <location evidence="1">Mitochondrion</location>
    </subcellularLocation>
    <subcellularLocation>
        <location evidence="2">Plastid</location>
    </subcellularLocation>
</comment>
<dbReference type="FunFam" id="4.10.950.10:FF:000001">
    <property type="entry name" value="50S ribosomal protein L2"/>
    <property type="match status" value="1"/>
</dbReference>
<accession>C1ML81</accession>
<dbReference type="Proteomes" id="UP000001876">
    <property type="component" value="Unassembled WGS sequence"/>
</dbReference>
<evidence type="ECO:0000256" key="6">
    <source>
        <dbReference type="ARBA" id="ARBA00023128"/>
    </source>
</evidence>
<name>C1ML81_MICPC</name>
<comment type="similarity">
    <text evidence="3">Belongs to the universal ribosomal protein uL2 family.</text>
</comment>
<dbReference type="InterPro" id="IPR022666">
    <property type="entry name" value="Ribosomal_uL2_RNA-bd_dom"/>
</dbReference>
<dbReference type="RefSeq" id="XP_003056128.1">
    <property type="nucleotide sequence ID" value="XM_003056082.1"/>
</dbReference>
<dbReference type="PROSITE" id="PS00467">
    <property type="entry name" value="RIBOSOMAL_L2"/>
    <property type="match status" value="1"/>
</dbReference>
<proteinExistence type="inferred from homology"/>
<dbReference type="InterPro" id="IPR014726">
    <property type="entry name" value="Ribosomal_uL2_dom3"/>
</dbReference>
<evidence type="ECO:0000259" key="11">
    <source>
        <dbReference type="SMART" id="SM01383"/>
    </source>
</evidence>
<evidence type="ECO:0000259" key="10">
    <source>
        <dbReference type="SMART" id="SM01382"/>
    </source>
</evidence>
<dbReference type="InterPro" id="IPR022669">
    <property type="entry name" value="Ribosomal_uL2_C"/>
</dbReference>
<sequence length="413" mass="45383">MLFATYFSRIGSVAVKSSLPGARALIQLHCNKSLPLRREGHSAALLGCVRTTDVFLRSGAVLSSSCSIRHARSADVTAAYLFQHVKSRCITSFSTPSSRNSTAAERFAARTGAFHHRRPRLTRAYDRTVENTLKVCKPTSPGQRGRIITVRTELWKGKPYRPLTRGIAKTGGRGRLGRITVWHRGGGHKRRYRVVDFNKHRLRGSLGTVCRVEYDPNRTARIALVRHEGHKGPVYVLATDTMKSGDTIIADNDDQEIRPGNSMPLERMPLGTVIHNIELRPGQGGKLVRAAGAAATLIKKGNHGYAVVRLPSGEQRLVLARCYATVGIISNRSHQNRKLGKAGARRWLGVRPTVRGVSMNPVDHPHGGGEGRTSGGRPSSTPWGIQTKGKRTRNSKHSDLYRVARRSTGRKGT</sequence>
<feature type="region of interest" description="Disordered" evidence="9">
    <location>
        <begin position="355"/>
        <end position="413"/>
    </location>
</feature>
<dbReference type="NCBIfam" id="TIGR01171">
    <property type="entry name" value="rplB_bact"/>
    <property type="match status" value="1"/>
</dbReference>
<evidence type="ECO:0000256" key="1">
    <source>
        <dbReference type="ARBA" id="ARBA00004173"/>
    </source>
</evidence>
<evidence type="ECO:0000256" key="2">
    <source>
        <dbReference type="ARBA" id="ARBA00004474"/>
    </source>
</evidence>
<comment type="subunit">
    <text evidence="4">Part of the 50S ribosomal subunit.</text>
</comment>
<evidence type="ECO:0000256" key="3">
    <source>
        <dbReference type="ARBA" id="ARBA00005636"/>
    </source>
</evidence>
<keyword evidence="13" id="KW-1185">Reference proteome</keyword>
<dbReference type="HAMAP" id="MF_01320_B">
    <property type="entry name" value="Ribosomal_uL2_B"/>
    <property type="match status" value="1"/>
</dbReference>
<dbReference type="InterPro" id="IPR012340">
    <property type="entry name" value="NA-bd_OB-fold"/>
</dbReference>
<keyword evidence="6" id="KW-0496">Mitochondrion</keyword>
<dbReference type="EMBL" id="GG663736">
    <property type="protein sequence ID" value="EEH59504.1"/>
    <property type="molecule type" value="Genomic_DNA"/>
</dbReference>
<dbReference type="InterPro" id="IPR002171">
    <property type="entry name" value="Ribosomal_uL2"/>
</dbReference>
<feature type="domain" description="Large ribosomal subunit protein uL2 RNA-binding" evidence="11">
    <location>
        <begin position="172"/>
        <end position="250"/>
    </location>
</feature>
<dbReference type="OrthoDB" id="563959at2759"/>
<dbReference type="SUPFAM" id="SSF50249">
    <property type="entry name" value="Nucleic acid-binding proteins"/>
    <property type="match status" value="1"/>
</dbReference>
<dbReference type="STRING" id="564608.C1ML81"/>